<organism evidence="1 2">
    <name type="scientific">Tetrapyrgos nigripes</name>
    <dbReference type="NCBI Taxonomy" id="182062"/>
    <lineage>
        <taxon>Eukaryota</taxon>
        <taxon>Fungi</taxon>
        <taxon>Dikarya</taxon>
        <taxon>Basidiomycota</taxon>
        <taxon>Agaricomycotina</taxon>
        <taxon>Agaricomycetes</taxon>
        <taxon>Agaricomycetidae</taxon>
        <taxon>Agaricales</taxon>
        <taxon>Marasmiineae</taxon>
        <taxon>Marasmiaceae</taxon>
        <taxon>Tetrapyrgos</taxon>
    </lineage>
</organism>
<proteinExistence type="predicted"/>
<dbReference type="Proteomes" id="UP000559256">
    <property type="component" value="Unassembled WGS sequence"/>
</dbReference>
<gene>
    <name evidence="1" type="ORF">D9758_009138</name>
</gene>
<keyword evidence="2" id="KW-1185">Reference proteome</keyword>
<name>A0A8H5G8F8_9AGAR</name>
<dbReference type="AlphaFoldDB" id="A0A8H5G8F8"/>
<evidence type="ECO:0000313" key="1">
    <source>
        <dbReference type="EMBL" id="KAF5360273.1"/>
    </source>
</evidence>
<dbReference type="EMBL" id="JAACJM010000043">
    <property type="protein sequence ID" value="KAF5360273.1"/>
    <property type="molecule type" value="Genomic_DNA"/>
</dbReference>
<comment type="caution">
    <text evidence="1">The sequence shown here is derived from an EMBL/GenBank/DDBJ whole genome shotgun (WGS) entry which is preliminary data.</text>
</comment>
<sequence length="116" mass="12950">MQFVGTLYRDRNTFKCRTTRSSGSSVETEEDYRVLFFDGLPLIPDKPGLWVCAGHNGHARTSTYATHGYSVVSAILSTTTPGLIKLMQGGIWDKARCFELTQDTLQKMKALEVVDD</sequence>
<protein>
    <submittedName>
        <fullName evidence="1">Uncharacterized protein</fullName>
    </submittedName>
</protein>
<accession>A0A8H5G8F8</accession>
<evidence type="ECO:0000313" key="2">
    <source>
        <dbReference type="Proteomes" id="UP000559256"/>
    </source>
</evidence>
<reference evidence="1 2" key="1">
    <citation type="journal article" date="2020" name="ISME J.">
        <title>Uncovering the hidden diversity of litter-decomposition mechanisms in mushroom-forming fungi.</title>
        <authorList>
            <person name="Floudas D."/>
            <person name="Bentzer J."/>
            <person name="Ahren D."/>
            <person name="Johansson T."/>
            <person name="Persson P."/>
            <person name="Tunlid A."/>
        </authorList>
    </citation>
    <scope>NUCLEOTIDE SEQUENCE [LARGE SCALE GENOMIC DNA]</scope>
    <source>
        <strain evidence="1 2">CBS 291.85</strain>
    </source>
</reference>